<evidence type="ECO:0000256" key="1">
    <source>
        <dbReference type="SAM" id="Phobius"/>
    </source>
</evidence>
<dbReference type="RefSeq" id="WP_254760008.1">
    <property type="nucleotide sequence ID" value="NZ_JANCLT010000009.1"/>
</dbReference>
<evidence type="ECO:0000259" key="2">
    <source>
        <dbReference type="Pfam" id="PF12728"/>
    </source>
</evidence>
<protein>
    <submittedName>
        <fullName evidence="3">Helix-turn-helix domain-containing protein</fullName>
    </submittedName>
</protein>
<comment type="caution">
    <text evidence="3">The sequence shown here is derived from an EMBL/GenBank/DDBJ whole genome shotgun (WGS) entry which is preliminary data.</text>
</comment>
<proteinExistence type="predicted"/>
<evidence type="ECO:0000313" key="4">
    <source>
        <dbReference type="Proteomes" id="UP001156102"/>
    </source>
</evidence>
<gene>
    <name evidence="3" type="ORF">NK662_16315</name>
</gene>
<dbReference type="InterPro" id="IPR041657">
    <property type="entry name" value="HTH_17"/>
</dbReference>
<keyword evidence="1" id="KW-0472">Membrane</keyword>
<dbReference type="Proteomes" id="UP001156102">
    <property type="component" value="Unassembled WGS sequence"/>
</dbReference>
<sequence length="117" mass="13183">MEQRSAWIIFVALLMLSGAIIWNGQSGKLVEAKPTAAKVEEQGASKDVLSFSEAAKYLQVSEEYLQFMIDREEDALKKTGAFVGMRLPYIKIGKKYVFSRDSLKLWLAEAAKENKAY</sequence>
<feature type="domain" description="Helix-turn-helix" evidence="2">
    <location>
        <begin position="48"/>
        <end position="109"/>
    </location>
</feature>
<name>A0AA42BS13_9BACI</name>
<dbReference type="Pfam" id="PF12728">
    <property type="entry name" value="HTH_17"/>
    <property type="match status" value="1"/>
</dbReference>
<evidence type="ECO:0000313" key="3">
    <source>
        <dbReference type="EMBL" id="MCP8970089.1"/>
    </source>
</evidence>
<dbReference type="EMBL" id="JANCLT010000009">
    <property type="protein sequence ID" value="MCP8970089.1"/>
    <property type="molecule type" value="Genomic_DNA"/>
</dbReference>
<keyword evidence="1" id="KW-1133">Transmembrane helix</keyword>
<organism evidence="3 4">
    <name type="scientific">Ectobacillus ponti</name>
    <dbReference type="NCBI Taxonomy" id="2961894"/>
    <lineage>
        <taxon>Bacteria</taxon>
        <taxon>Bacillati</taxon>
        <taxon>Bacillota</taxon>
        <taxon>Bacilli</taxon>
        <taxon>Bacillales</taxon>
        <taxon>Bacillaceae</taxon>
        <taxon>Ectobacillus</taxon>
    </lineage>
</organism>
<keyword evidence="1" id="KW-0812">Transmembrane</keyword>
<keyword evidence="4" id="KW-1185">Reference proteome</keyword>
<feature type="transmembrane region" description="Helical" evidence="1">
    <location>
        <begin position="6"/>
        <end position="24"/>
    </location>
</feature>
<accession>A0AA42BS13</accession>
<reference evidence="3" key="1">
    <citation type="submission" date="2022-07" db="EMBL/GenBank/DDBJ databases">
        <authorList>
            <person name="Li W.-J."/>
            <person name="Deng Q.-Q."/>
        </authorList>
    </citation>
    <scope>NUCLEOTIDE SEQUENCE</scope>
    <source>
        <strain evidence="3">SYSU M60031</strain>
    </source>
</reference>
<dbReference type="AlphaFoldDB" id="A0AA42BS13"/>